<feature type="domain" description="RNase H type-1" evidence="1">
    <location>
        <begin position="389"/>
        <end position="501"/>
    </location>
</feature>
<dbReference type="InterPro" id="IPR053151">
    <property type="entry name" value="RNase_H-like"/>
</dbReference>
<dbReference type="EMBL" id="JAVIJP010000001">
    <property type="protein sequence ID" value="KAL3655749.1"/>
    <property type="molecule type" value="Genomic_DNA"/>
</dbReference>
<dbReference type="PANTHER" id="PTHR47723:SF19">
    <property type="entry name" value="POLYNUCLEOTIDYL TRANSFERASE, RIBONUCLEASE H-LIKE SUPERFAMILY PROTEIN"/>
    <property type="match status" value="1"/>
</dbReference>
<evidence type="ECO:0000313" key="3">
    <source>
        <dbReference type="EMBL" id="KAL3655749.1"/>
    </source>
</evidence>
<evidence type="ECO:0000259" key="1">
    <source>
        <dbReference type="Pfam" id="PF13456"/>
    </source>
</evidence>
<dbReference type="SUPFAM" id="SSF53098">
    <property type="entry name" value="Ribonuclease H-like"/>
    <property type="match status" value="1"/>
</dbReference>
<dbReference type="CDD" id="cd06222">
    <property type="entry name" value="RNase_H_like"/>
    <property type="match status" value="1"/>
</dbReference>
<dbReference type="InterPro" id="IPR036397">
    <property type="entry name" value="RNaseH_sf"/>
</dbReference>
<reference evidence="4" key="1">
    <citation type="journal article" date="2024" name="IScience">
        <title>Strigolactones Initiate the Formation of Haustorium-like Structures in Castilleja.</title>
        <authorList>
            <person name="Buerger M."/>
            <person name="Peterson D."/>
            <person name="Chory J."/>
        </authorList>
    </citation>
    <scope>NUCLEOTIDE SEQUENCE [LARGE SCALE GENOMIC DNA]</scope>
</reference>
<name>A0ABD3ERK6_9LAMI</name>
<feature type="domain" description="Reverse transcriptase zinc-binding" evidence="2">
    <location>
        <begin position="176"/>
        <end position="261"/>
    </location>
</feature>
<sequence>MEAMFRNFLWQQKDQNRYHWVNWDKICMPLDCGGLGIRSLSDTIFGLHGKLAWNIIQNKSMRSQWMNKKHLRGGQLTCTKLDSKLWRSLFPHIERLQEQAVWILGRGDISFWTANWNGKIIDPYTNPHIKVCDAIHDLDNLSTCLTADQLNKAKKIVLEENQDDTLVYNSSPSGNFSVKSYIHDNMITRSHPYWANLIWNRTIPARLGAFMWKIMNRAIAVDERIGRKGIHGPFKCNCCKTGNLETINHLFFLSDFAKQIWHHFGGIFGITSVAHSLPQLFHIWTKNISLRSQLGYTTLGTMMYSLWGIWKERCRARFEDIDMNIQRVIKFINSNIQDINLITYPKRQIDSWGKNELDRLNIQVKSLVVKRGSWLQWEKPPPGSYKLSTDGAIKNGIATIGGIIRDDMGDMIGAFWQKSEHTSIDATEMDAVIHGVKLCSRLGIGMYRIETDSMAVFKAVDGSSRNPALIYMARKHGLRSRGIDHIHREINGVADLLAKAARSNEDKIFELNNQLPNNVRKTIYFDKIGLKNYRKGKYNSRCVTV</sequence>
<keyword evidence="4" id="KW-1185">Reference proteome</keyword>
<dbReference type="Pfam" id="PF13456">
    <property type="entry name" value="RVT_3"/>
    <property type="match status" value="1"/>
</dbReference>
<dbReference type="Pfam" id="PF13966">
    <property type="entry name" value="zf-RVT"/>
    <property type="match status" value="1"/>
</dbReference>
<comment type="caution">
    <text evidence="3">The sequence shown here is derived from an EMBL/GenBank/DDBJ whole genome shotgun (WGS) entry which is preliminary data.</text>
</comment>
<dbReference type="Gene3D" id="3.30.420.10">
    <property type="entry name" value="Ribonuclease H-like superfamily/Ribonuclease H"/>
    <property type="match status" value="1"/>
</dbReference>
<gene>
    <name evidence="3" type="ORF">CASFOL_000145</name>
</gene>
<evidence type="ECO:0000259" key="2">
    <source>
        <dbReference type="Pfam" id="PF13966"/>
    </source>
</evidence>
<dbReference type="InterPro" id="IPR012337">
    <property type="entry name" value="RNaseH-like_sf"/>
</dbReference>
<protein>
    <submittedName>
        <fullName evidence="3">Uncharacterized protein</fullName>
    </submittedName>
</protein>
<organism evidence="3 4">
    <name type="scientific">Castilleja foliolosa</name>
    <dbReference type="NCBI Taxonomy" id="1961234"/>
    <lineage>
        <taxon>Eukaryota</taxon>
        <taxon>Viridiplantae</taxon>
        <taxon>Streptophyta</taxon>
        <taxon>Embryophyta</taxon>
        <taxon>Tracheophyta</taxon>
        <taxon>Spermatophyta</taxon>
        <taxon>Magnoliopsida</taxon>
        <taxon>eudicotyledons</taxon>
        <taxon>Gunneridae</taxon>
        <taxon>Pentapetalae</taxon>
        <taxon>asterids</taxon>
        <taxon>lamiids</taxon>
        <taxon>Lamiales</taxon>
        <taxon>Orobanchaceae</taxon>
        <taxon>Pedicularideae</taxon>
        <taxon>Castillejinae</taxon>
        <taxon>Castilleja</taxon>
    </lineage>
</organism>
<dbReference type="InterPro" id="IPR026960">
    <property type="entry name" value="RVT-Znf"/>
</dbReference>
<dbReference type="AlphaFoldDB" id="A0ABD3ERK6"/>
<dbReference type="PANTHER" id="PTHR47723">
    <property type="entry name" value="OS05G0353850 PROTEIN"/>
    <property type="match status" value="1"/>
</dbReference>
<proteinExistence type="predicted"/>
<evidence type="ECO:0000313" key="4">
    <source>
        <dbReference type="Proteomes" id="UP001632038"/>
    </source>
</evidence>
<dbReference type="InterPro" id="IPR044730">
    <property type="entry name" value="RNase_H-like_dom_plant"/>
</dbReference>
<accession>A0ABD3ERK6</accession>
<dbReference type="InterPro" id="IPR002156">
    <property type="entry name" value="RNaseH_domain"/>
</dbReference>
<dbReference type="Proteomes" id="UP001632038">
    <property type="component" value="Unassembled WGS sequence"/>
</dbReference>